<comment type="caution">
    <text evidence="4">The sequence shown here is derived from an EMBL/GenBank/DDBJ whole genome shotgun (WGS) entry which is preliminary data.</text>
</comment>
<dbReference type="CDD" id="cd17766">
    <property type="entry name" value="futalosine_nucleosidase_MqnB"/>
    <property type="match status" value="1"/>
</dbReference>
<dbReference type="Pfam" id="PF01048">
    <property type="entry name" value="PNP_UDP_1"/>
    <property type="match status" value="1"/>
</dbReference>
<keyword evidence="1" id="KW-0474">Menaquinone biosynthesis</keyword>
<dbReference type="RefSeq" id="WP_084556565.1">
    <property type="nucleotide sequence ID" value="NZ_MEIA01000200.1"/>
</dbReference>
<dbReference type="UniPathway" id="UPA00079"/>
<dbReference type="PANTHER" id="PTHR46832:SF2">
    <property type="entry name" value="FUTALOSINE HYDROLASE"/>
    <property type="match status" value="1"/>
</dbReference>
<comment type="catalytic activity">
    <reaction evidence="1">
        <text>futalosine + H2O = dehypoxanthine futalosine + hypoxanthine</text>
        <dbReference type="Rhea" id="RHEA:25904"/>
        <dbReference type="ChEBI" id="CHEBI:15377"/>
        <dbReference type="ChEBI" id="CHEBI:17368"/>
        <dbReference type="ChEBI" id="CHEBI:58863"/>
        <dbReference type="ChEBI" id="CHEBI:58864"/>
        <dbReference type="EC" id="3.2.2.26"/>
    </reaction>
</comment>
<dbReference type="EMBL" id="MEIA01000200">
    <property type="protein sequence ID" value="OJF12747.1"/>
    <property type="molecule type" value="Genomic_DNA"/>
</dbReference>
<dbReference type="AlphaFoldDB" id="A0A1K0GTV8"/>
<dbReference type="GO" id="GO:0008930">
    <property type="term" value="F:methylthioadenosine nucleosidase activity"/>
    <property type="evidence" value="ECO:0007669"/>
    <property type="project" value="TreeGrafter"/>
</dbReference>
<evidence type="ECO:0000259" key="3">
    <source>
        <dbReference type="Pfam" id="PF01048"/>
    </source>
</evidence>
<reference evidence="4 5" key="1">
    <citation type="submission" date="2016-09" db="EMBL/GenBank/DDBJ databases">
        <title>Couchioplanes caeruleus draft genome sequence.</title>
        <authorList>
            <person name="Sheehan J."/>
            <person name="Caffrey P."/>
        </authorList>
    </citation>
    <scope>NUCLEOTIDE SEQUENCE [LARGE SCALE GENOMIC DNA]</scope>
    <source>
        <strain evidence="4 5">DSM 43634</strain>
    </source>
</reference>
<dbReference type="GO" id="GO:0009116">
    <property type="term" value="P:nucleoside metabolic process"/>
    <property type="evidence" value="ECO:0007669"/>
    <property type="project" value="InterPro"/>
</dbReference>
<evidence type="ECO:0000256" key="1">
    <source>
        <dbReference type="HAMAP-Rule" id="MF_00991"/>
    </source>
</evidence>
<dbReference type="Gene3D" id="3.40.50.1580">
    <property type="entry name" value="Nucleoside phosphorylase domain"/>
    <property type="match status" value="1"/>
</dbReference>
<dbReference type="PANTHER" id="PTHR46832">
    <property type="entry name" value="5'-METHYLTHIOADENOSINE/S-ADENOSYLHOMOCYSTEINE NUCLEOSIDASE"/>
    <property type="match status" value="1"/>
</dbReference>
<proteinExistence type="inferred from homology"/>
<organism evidence="4 5">
    <name type="scientific">Couchioplanes caeruleus subsp. caeruleus</name>
    <dbReference type="NCBI Taxonomy" id="56427"/>
    <lineage>
        <taxon>Bacteria</taxon>
        <taxon>Bacillati</taxon>
        <taxon>Actinomycetota</taxon>
        <taxon>Actinomycetes</taxon>
        <taxon>Micromonosporales</taxon>
        <taxon>Micromonosporaceae</taxon>
        <taxon>Couchioplanes</taxon>
    </lineage>
</organism>
<dbReference type="InterPro" id="IPR019963">
    <property type="entry name" value="FL_hydrolase_MqnB"/>
</dbReference>
<dbReference type="HAMAP" id="MF_00991">
    <property type="entry name" value="MqnB"/>
    <property type="match status" value="1"/>
</dbReference>
<feature type="domain" description="Nucleoside phosphorylase" evidence="3">
    <location>
        <begin position="78"/>
        <end position="257"/>
    </location>
</feature>
<evidence type="ECO:0000256" key="2">
    <source>
        <dbReference type="NCBIfam" id="TIGR03664"/>
    </source>
</evidence>
<dbReference type="Proteomes" id="UP000182486">
    <property type="component" value="Unassembled WGS sequence"/>
</dbReference>
<dbReference type="GO" id="GO:0019284">
    <property type="term" value="P:L-methionine salvage from S-adenosylmethionine"/>
    <property type="evidence" value="ECO:0007669"/>
    <property type="project" value="TreeGrafter"/>
</dbReference>
<dbReference type="NCBIfam" id="NF006087">
    <property type="entry name" value="PRK08236.1"/>
    <property type="match status" value="1"/>
</dbReference>
<dbReference type="InterPro" id="IPR000845">
    <property type="entry name" value="Nucleoside_phosphorylase_d"/>
</dbReference>
<accession>A0A1K0GTV8</accession>
<sequence length="261" mass="24899">MTAARLLIVTAVEAEAAAVRAGINPAETPTTAAGTDPVTVDATTAGGDPAAVDATTAGGDPAAVDATTAGGDPAAVDVAAVGVGPAAAAAGTARLLALAEARGLPYRAVISAGIAGGFAGRAEVGAVVLAARSIAADLGAETPDGFLPVEELGFGSSVAEADADLLAALSSALPHAVIGDVLTLATVTGTAGTAAALSARFPAAVAEAMEGHGVACAARAAGVPFAELRTISNPIGPRDRASWRLKEAFSALTDAAAKACG</sequence>
<comment type="pathway">
    <text evidence="1">Quinol/quinone metabolism; menaquinone biosynthesis.</text>
</comment>
<name>A0A1K0GTV8_9ACTN</name>
<dbReference type="GO" id="GO:0009234">
    <property type="term" value="P:menaquinone biosynthetic process"/>
    <property type="evidence" value="ECO:0007669"/>
    <property type="project" value="UniProtKB-UniRule"/>
</dbReference>
<gene>
    <name evidence="1" type="primary">mqnB</name>
    <name evidence="4" type="ORF">BG844_18985</name>
</gene>
<evidence type="ECO:0000313" key="5">
    <source>
        <dbReference type="Proteomes" id="UP000182486"/>
    </source>
</evidence>
<dbReference type="GO" id="GO:0005829">
    <property type="term" value="C:cytosol"/>
    <property type="evidence" value="ECO:0007669"/>
    <property type="project" value="TreeGrafter"/>
</dbReference>
<keyword evidence="1 4" id="KW-0378">Hydrolase</keyword>
<dbReference type="SUPFAM" id="SSF53167">
    <property type="entry name" value="Purine and uridine phosphorylases"/>
    <property type="match status" value="1"/>
</dbReference>
<comment type="function">
    <text evidence="1">Catalyzes the hydrolysis of futalosine (FL) to dehypoxanthine futalosine (DHFL) and hypoxanthine, a step in the biosynthesis of menaquinone (MK, vitamin K2).</text>
</comment>
<protein>
    <recommendedName>
        <fullName evidence="1 2">Futalosine hydrolase</fullName>
        <shortName evidence="1">FL hydrolase</shortName>
        <ecNumber evidence="1 2">3.2.2.26</ecNumber>
    </recommendedName>
    <alternativeName>
        <fullName evidence="1">Futalosine nucleosidase</fullName>
    </alternativeName>
    <alternativeName>
        <fullName evidence="1">Menaquinone biosynthetic enzyme MqnB</fullName>
    </alternativeName>
</protein>
<evidence type="ECO:0000313" key="4">
    <source>
        <dbReference type="EMBL" id="OJF12747.1"/>
    </source>
</evidence>
<comment type="similarity">
    <text evidence="1">Belongs to the PNP/UDP phosphorylase family. Futalosine hydrolase subfamily.</text>
</comment>
<dbReference type="InterPro" id="IPR035994">
    <property type="entry name" value="Nucleoside_phosphorylase_sf"/>
</dbReference>
<keyword evidence="5" id="KW-1185">Reference proteome</keyword>
<dbReference type="NCBIfam" id="TIGR03664">
    <property type="entry name" value="fut_nucase"/>
    <property type="match status" value="1"/>
</dbReference>
<dbReference type="GO" id="GO:0008782">
    <property type="term" value="F:adenosylhomocysteine nucleosidase activity"/>
    <property type="evidence" value="ECO:0007669"/>
    <property type="project" value="TreeGrafter"/>
</dbReference>
<dbReference type="EC" id="3.2.2.26" evidence="1 2"/>